<dbReference type="InterPro" id="IPR002401">
    <property type="entry name" value="Cyt_P450_E_grp-I"/>
</dbReference>
<dbReference type="Pfam" id="PF00067">
    <property type="entry name" value="p450"/>
    <property type="match status" value="1"/>
</dbReference>
<keyword evidence="3" id="KW-0408">Iron</keyword>
<organism evidence="4 5">
    <name type="scientific">Stylosanthes scabra</name>
    <dbReference type="NCBI Taxonomy" id="79078"/>
    <lineage>
        <taxon>Eukaryota</taxon>
        <taxon>Viridiplantae</taxon>
        <taxon>Streptophyta</taxon>
        <taxon>Embryophyta</taxon>
        <taxon>Tracheophyta</taxon>
        <taxon>Spermatophyta</taxon>
        <taxon>Magnoliopsida</taxon>
        <taxon>eudicotyledons</taxon>
        <taxon>Gunneridae</taxon>
        <taxon>Pentapetalae</taxon>
        <taxon>rosids</taxon>
        <taxon>fabids</taxon>
        <taxon>Fabales</taxon>
        <taxon>Fabaceae</taxon>
        <taxon>Papilionoideae</taxon>
        <taxon>50 kb inversion clade</taxon>
        <taxon>dalbergioids sensu lato</taxon>
        <taxon>Dalbergieae</taxon>
        <taxon>Pterocarpus clade</taxon>
        <taxon>Stylosanthes</taxon>
    </lineage>
</organism>
<dbReference type="SUPFAM" id="SSF48264">
    <property type="entry name" value="Cytochrome P450"/>
    <property type="match status" value="1"/>
</dbReference>
<sequence length="196" mass="22464">MKYTSCWQFGAREYTWRGGRANCDKFEAEMSVEMFLPLHADRHCIISVISSTESLLEGHLHKLGLYPHRTLHSLAKTYGPLMLLHFGKVPVLVVSSAEGARDIMKTHDRVFASRPQSKLYDILLYSPKDISTAPYGEYWRQVRSISILHLLSAKKVQSFRAVRWEETAIMIEKIRHSSSPLSSSQVNMSELLRKRG</sequence>
<comment type="caution">
    <text evidence="4">The sequence shown here is derived from an EMBL/GenBank/DDBJ whole genome shotgun (WGS) entry which is preliminary data.</text>
</comment>
<dbReference type="EMBL" id="JASCZI010003550">
    <property type="protein sequence ID" value="MED6116859.1"/>
    <property type="molecule type" value="Genomic_DNA"/>
</dbReference>
<accession>A0ABU6QXN7</accession>
<dbReference type="InterPro" id="IPR036396">
    <property type="entry name" value="Cyt_P450_sf"/>
</dbReference>
<comment type="similarity">
    <text evidence="1">Belongs to the cytochrome P450 family.</text>
</comment>
<dbReference type="InterPro" id="IPR001128">
    <property type="entry name" value="Cyt_P450"/>
</dbReference>
<evidence type="ECO:0000313" key="4">
    <source>
        <dbReference type="EMBL" id="MED6116859.1"/>
    </source>
</evidence>
<dbReference type="PRINTS" id="PR00463">
    <property type="entry name" value="EP450I"/>
</dbReference>
<evidence type="ECO:0000256" key="1">
    <source>
        <dbReference type="ARBA" id="ARBA00010617"/>
    </source>
</evidence>
<reference evidence="4 5" key="1">
    <citation type="journal article" date="2023" name="Plants (Basel)">
        <title>Bridging the Gap: Combining Genomics and Transcriptomics Approaches to Understand Stylosanthes scabra, an Orphan Legume from the Brazilian Caatinga.</title>
        <authorList>
            <person name="Ferreira-Neto J.R.C."/>
            <person name="da Silva M.D."/>
            <person name="Binneck E."/>
            <person name="de Melo N.F."/>
            <person name="da Silva R.H."/>
            <person name="de Melo A.L.T.M."/>
            <person name="Pandolfi V."/>
            <person name="Bustamante F.O."/>
            <person name="Brasileiro-Vidal A.C."/>
            <person name="Benko-Iseppon A.M."/>
        </authorList>
    </citation>
    <scope>NUCLEOTIDE SEQUENCE [LARGE SCALE GENOMIC DNA]</scope>
    <source>
        <tissue evidence="4">Leaves</tissue>
    </source>
</reference>
<keyword evidence="5" id="KW-1185">Reference proteome</keyword>
<dbReference type="Gene3D" id="1.10.630.10">
    <property type="entry name" value="Cytochrome P450"/>
    <property type="match status" value="1"/>
</dbReference>
<dbReference type="PANTHER" id="PTHR47955">
    <property type="entry name" value="CYTOCHROME P450 FAMILY 71 PROTEIN"/>
    <property type="match status" value="1"/>
</dbReference>
<name>A0ABU6QXN7_9FABA</name>
<proteinExistence type="inferred from homology"/>
<evidence type="ECO:0000256" key="2">
    <source>
        <dbReference type="ARBA" id="ARBA00022723"/>
    </source>
</evidence>
<keyword evidence="2" id="KW-0479">Metal-binding</keyword>
<protein>
    <submittedName>
        <fullName evidence="4">Uncharacterized protein</fullName>
    </submittedName>
</protein>
<dbReference type="Proteomes" id="UP001341840">
    <property type="component" value="Unassembled WGS sequence"/>
</dbReference>
<dbReference type="PANTHER" id="PTHR47955:SF15">
    <property type="entry name" value="CYTOCHROME P450 71A2-LIKE"/>
    <property type="match status" value="1"/>
</dbReference>
<evidence type="ECO:0000256" key="3">
    <source>
        <dbReference type="ARBA" id="ARBA00023004"/>
    </source>
</evidence>
<evidence type="ECO:0000313" key="5">
    <source>
        <dbReference type="Proteomes" id="UP001341840"/>
    </source>
</evidence>
<gene>
    <name evidence="4" type="ORF">PIB30_104222</name>
</gene>